<evidence type="ECO:0000256" key="2">
    <source>
        <dbReference type="ARBA" id="ARBA00005152"/>
    </source>
</evidence>
<dbReference type="GO" id="GO:0006021">
    <property type="term" value="P:inositol biosynthetic process"/>
    <property type="evidence" value="ECO:0007669"/>
    <property type="project" value="UniProtKB-UniPathway"/>
</dbReference>
<dbReference type="InterPro" id="IPR020552">
    <property type="entry name" value="Inositol_monoPase_Li-sen"/>
</dbReference>
<dbReference type="CDD" id="cd01639">
    <property type="entry name" value="IMPase"/>
    <property type="match status" value="1"/>
</dbReference>
<evidence type="ECO:0000256" key="4">
    <source>
        <dbReference type="ARBA" id="ARBA00022723"/>
    </source>
</evidence>
<organism evidence="9 10">
    <name type="scientific">Aphidius gifuensis</name>
    <name type="common">Parasitoid wasp</name>
    <dbReference type="NCBI Taxonomy" id="684658"/>
    <lineage>
        <taxon>Eukaryota</taxon>
        <taxon>Metazoa</taxon>
        <taxon>Ecdysozoa</taxon>
        <taxon>Arthropoda</taxon>
        <taxon>Hexapoda</taxon>
        <taxon>Insecta</taxon>
        <taxon>Pterygota</taxon>
        <taxon>Neoptera</taxon>
        <taxon>Endopterygota</taxon>
        <taxon>Hymenoptera</taxon>
        <taxon>Apocrita</taxon>
        <taxon>Ichneumonoidea</taxon>
        <taxon>Braconidae</taxon>
        <taxon>Aphidiinae</taxon>
        <taxon>Aphidius</taxon>
    </lineage>
</organism>
<dbReference type="PANTHER" id="PTHR20854">
    <property type="entry name" value="INOSITOL MONOPHOSPHATASE"/>
    <property type="match status" value="1"/>
</dbReference>
<dbReference type="GO" id="GO:0046872">
    <property type="term" value="F:metal ion binding"/>
    <property type="evidence" value="ECO:0007669"/>
    <property type="project" value="UniProtKB-KW"/>
</dbReference>
<comment type="cofactor">
    <cofactor evidence="1 7 8">
        <name>Mg(2+)</name>
        <dbReference type="ChEBI" id="CHEBI:18420"/>
    </cofactor>
</comment>
<evidence type="ECO:0000313" key="10">
    <source>
        <dbReference type="Proteomes" id="UP000639338"/>
    </source>
</evidence>
<dbReference type="Gene3D" id="3.30.540.10">
    <property type="entry name" value="Fructose-1,6-Bisphosphatase, subunit A, domain 1"/>
    <property type="match status" value="1"/>
</dbReference>
<gene>
    <name evidence="9" type="ORF">HCN44_005505</name>
</gene>
<feature type="binding site" evidence="7">
    <location>
        <position position="93"/>
    </location>
    <ligand>
        <name>Mg(2+)</name>
        <dbReference type="ChEBI" id="CHEBI:18420"/>
        <label>2</label>
    </ligand>
</feature>
<comment type="catalytic activity">
    <reaction evidence="8">
        <text>a myo-inositol phosphate + H2O = myo-inositol + phosphate</text>
        <dbReference type="Rhea" id="RHEA:24056"/>
        <dbReference type="ChEBI" id="CHEBI:15377"/>
        <dbReference type="ChEBI" id="CHEBI:17268"/>
        <dbReference type="ChEBI" id="CHEBI:43474"/>
        <dbReference type="ChEBI" id="CHEBI:84139"/>
        <dbReference type="EC" id="3.1.3.25"/>
    </reaction>
</comment>
<dbReference type="Gene3D" id="3.40.190.80">
    <property type="match status" value="1"/>
</dbReference>
<reference evidence="9 10" key="1">
    <citation type="submission" date="2020-08" db="EMBL/GenBank/DDBJ databases">
        <title>Aphidius gifuensis genome sequencing and assembly.</title>
        <authorList>
            <person name="Du Z."/>
        </authorList>
    </citation>
    <scope>NUCLEOTIDE SEQUENCE [LARGE SCALE GENOMIC DNA]</scope>
    <source>
        <strain evidence="9">YNYX2018</strain>
        <tissue evidence="9">Adults</tissue>
    </source>
</reference>
<dbReference type="GO" id="GO:0008934">
    <property type="term" value="F:inositol monophosphate 1-phosphatase activity"/>
    <property type="evidence" value="ECO:0007669"/>
    <property type="project" value="InterPro"/>
</dbReference>
<dbReference type="PANTHER" id="PTHR20854:SF25">
    <property type="entry name" value="INOSITOL-1-MONOPHOSPHATASE"/>
    <property type="match status" value="1"/>
</dbReference>
<dbReference type="EMBL" id="JACMRX010000001">
    <property type="protein sequence ID" value="KAF7997228.1"/>
    <property type="molecule type" value="Genomic_DNA"/>
</dbReference>
<dbReference type="OrthoDB" id="10254945at2759"/>
<evidence type="ECO:0000313" key="9">
    <source>
        <dbReference type="EMBL" id="KAF7997228.1"/>
    </source>
</evidence>
<evidence type="ECO:0000256" key="3">
    <source>
        <dbReference type="ARBA" id="ARBA00009759"/>
    </source>
</evidence>
<feature type="binding site" evidence="7">
    <location>
        <position position="95"/>
    </location>
    <ligand>
        <name>Mg(2+)</name>
        <dbReference type="ChEBI" id="CHEBI:18420"/>
        <label>1</label>
        <note>catalytic</note>
    </ligand>
</feature>
<comment type="caution">
    <text evidence="9">The sequence shown here is derived from an EMBL/GenBank/DDBJ whole genome shotgun (WGS) entry which is preliminary data.</text>
</comment>
<name>A0A834Y122_APHGI</name>
<protein>
    <recommendedName>
        <fullName evidence="8">Inositol-1-monophosphatase</fullName>
        <ecNumber evidence="8">3.1.3.25</ecNumber>
    </recommendedName>
</protein>
<evidence type="ECO:0000256" key="7">
    <source>
        <dbReference type="PIRSR" id="PIRSR600760-2"/>
    </source>
</evidence>
<comment type="pathway">
    <text evidence="2 8">Polyol metabolism; myo-inositol biosynthesis; myo-inositol from D-glucose 6-phosphate: step 2/2.</text>
</comment>
<sequence>MVYQLDLDHCYDFVMSLTIESGKIIKDALQGTKNIETKKGDWDLVTQYDKRIEKILIAGLAKEFPDHQFIGEETVASTNFLPELTDAPTWIIDPIDGTTNFVHSFPHTCISIALVVKRNIEIGIVYNPILDQLFTARRGEGAFLNGKRIQSSKISELRSSLVCIEASYAAIKSTRDLLLGRVEAFVSIAHGIRVLGSAALTLCHIAMGAAELYLSDNLYPWDVAAGVLIIREAGGDVYDTSGGEFNLMKPRVLAVGCSKLTPEVAKLIRSSDDKIYRKRIINNQDNSLESGSGSN</sequence>
<feature type="binding site" evidence="7">
    <location>
        <position position="222"/>
    </location>
    <ligand>
        <name>Mg(2+)</name>
        <dbReference type="ChEBI" id="CHEBI:18420"/>
        <label>1</label>
        <note>catalytic</note>
    </ligand>
</feature>
<evidence type="ECO:0000256" key="6">
    <source>
        <dbReference type="ARBA" id="ARBA00022842"/>
    </source>
</evidence>
<dbReference type="Pfam" id="PF00459">
    <property type="entry name" value="Inositol_P"/>
    <property type="match status" value="1"/>
</dbReference>
<accession>A0A834Y122</accession>
<dbReference type="PRINTS" id="PR00378">
    <property type="entry name" value="LIIMPHPHTASE"/>
</dbReference>
<dbReference type="EC" id="3.1.3.25" evidence="8"/>
<comment type="similarity">
    <text evidence="3 8">Belongs to the inositol monophosphatase superfamily.</text>
</comment>
<dbReference type="FunFam" id="3.30.540.10:FF:000004">
    <property type="entry name" value="Inositol-1-monophosphatase"/>
    <property type="match status" value="1"/>
</dbReference>
<dbReference type="GO" id="GO:0046854">
    <property type="term" value="P:phosphatidylinositol phosphate biosynthetic process"/>
    <property type="evidence" value="ECO:0007669"/>
    <property type="project" value="InterPro"/>
</dbReference>
<keyword evidence="6 7" id="KW-0460">Magnesium</keyword>
<keyword evidence="10" id="KW-1185">Reference proteome</keyword>
<evidence type="ECO:0000256" key="8">
    <source>
        <dbReference type="RuleBase" id="RU364068"/>
    </source>
</evidence>
<evidence type="ECO:0000256" key="1">
    <source>
        <dbReference type="ARBA" id="ARBA00001946"/>
    </source>
</evidence>
<dbReference type="InterPro" id="IPR000760">
    <property type="entry name" value="Inositol_monophosphatase-like"/>
</dbReference>
<dbReference type="PRINTS" id="PR00377">
    <property type="entry name" value="IMPHPHTASES"/>
</dbReference>
<proteinExistence type="inferred from homology"/>
<dbReference type="UniPathway" id="UPA00823">
    <property type="reaction ID" value="UER00788"/>
</dbReference>
<keyword evidence="5 8" id="KW-0378">Hydrolase</keyword>
<feature type="binding site" evidence="7">
    <location>
        <position position="96"/>
    </location>
    <ligand>
        <name>Mg(2+)</name>
        <dbReference type="ChEBI" id="CHEBI:18420"/>
        <label>1</label>
        <note>catalytic</note>
    </ligand>
</feature>
<dbReference type="SUPFAM" id="SSF56655">
    <property type="entry name" value="Carbohydrate phosphatase"/>
    <property type="match status" value="1"/>
</dbReference>
<dbReference type="InterPro" id="IPR020583">
    <property type="entry name" value="Inositol_monoP_metal-BS"/>
</dbReference>
<dbReference type="PROSITE" id="PS00629">
    <property type="entry name" value="IMP_1"/>
    <property type="match status" value="1"/>
</dbReference>
<dbReference type="GO" id="GO:0007165">
    <property type="term" value="P:signal transduction"/>
    <property type="evidence" value="ECO:0007669"/>
    <property type="project" value="TreeGrafter"/>
</dbReference>
<dbReference type="AlphaFoldDB" id="A0A834Y122"/>
<keyword evidence="4 7" id="KW-0479">Metal-binding</keyword>
<dbReference type="FunFam" id="3.40.190.80:FF:000002">
    <property type="entry name" value="Inositol-1-monophosphatase"/>
    <property type="match status" value="1"/>
</dbReference>
<feature type="binding site" evidence="7">
    <location>
        <position position="72"/>
    </location>
    <ligand>
        <name>Mg(2+)</name>
        <dbReference type="ChEBI" id="CHEBI:18420"/>
        <label>1</label>
        <note>catalytic</note>
    </ligand>
</feature>
<dbReference type="PROSITE" id="PS00630">
    <property type="entry name" value="IMP_2"/>
    <property type="match status" value="1"/>
</dbReference>
<evidence type="ECO:0000256" key="5">
    <source>
        <dbReference type="ARBA" id="ARBA00022801"/>
    </source>
</evidence>
<dbReference type="InterPro" id="IPR020550">
    <property type="entry name" value="Inositol_monophosphatase_CS"/>
</dbReference>
<dbReference type="InterPro" id="IPR033942">
    <property type="entry name" value="IMPase"/>
</dbReference>
<dbReference type="Proteomes" id="UP000639338">
    <property type="component" value="Unassembled WGS sequence"/>
</dbReference>